<sequence length="207" mass="23022">MTLESLSEALNENASLDVFWLDHRLRLNGTVIPREDPRYAPVDSWLRRFEAGTGVGVLDFSATVPVGARCVLDLGRLGTLLACLQAEIVLNRPVWLGNTRIESVTTVTFPSNGAGGAGRPTASSVVCSNNRWGDHRSEDERWPAMVDAMNSAAVAAIDDQRSWFGACGLGTMRLFVRARYPLSEWHRDRAREQRRRAAEMLEDKPVR</sequence>
<gene>
    <name evidence="1" type="ORF">JHL17_13380</name>
</gene>
<dbReference type="Proteomes" id="UP000652760">
    <property type="component" value="Unassembled WGS sequence"/>
</dbReference>
<accession>A0ABS1F4R4</accession>
<reference evidence="2" key="1">
    <citation type="submission" date="2021-01" db="EMBL/GenBank/DDBJ databases">
        <title>Genome public.</title>
        <authorList>
            <person name="Liu C."/>
            <person name="Sun Q."/>
        </authorList>
    </citation>
    <scope>NUCLEOTIDE SEQUENCE [LARGE SCALE GENOMIC DNA]</scope>
    <source>
        <strain evidence="2">YIM B02556</strain>
    </source>
</reference>
<organism evidence="1 2">
    <name type="scientific">Azospirillum endophyticum</name>
    <dbReference type="NCBI Taxonomy" id="2800326"/>
    <lineage>
        <taxon>Bacteria</taxon>
        <taxon>Pseudomonadati</taxon>
        <taxon>Pseudomonadota</taxon>
        <taxon>Alphaproteobacteria</taxon>
        <taxon>Rhodospirillales</taxon>
        <taxon>Azospirillaceae</taxon>
        <taxon>Azospirillum</taxon>
    </lineage>
</organism>
<evidence type="ECO:0000313" key="1">
    <source>
        <dbReference type="EMBL" id="MBK1838406.1"/>
    </source>
</evidence>
<dbReference type="EMBL" id="JAENHM010000041">
    <property type="protein sequence ID" value="MBK1838406.1"/>
    <property type="molecule type" value="Genomic_DNA"/>
</dbReference>
<protein>
    <submittedName>
        <fullName evidence="1">Uncharacterized protein</fullName>
    </submittedName>
</protein>
<dbReference type="RefSeq" id="WP_200193860.1">
    <property type="nucleotide sequence ID" value="NZ_JAENHM010000041.1"/>
</dbReference>
<name>A0ABS1F4R4_9PROT</name>
<proteinExistence type="predicted"/>
<evidence type="ECO:0000313" key="2">
    <source>
        <dbReference type="Proteomes" id="UP000652760"/>
    </source>
</evidence>
<comment type="caution">
    <text evidence="1">The sequence shown here is derived from an EMBL/GenBank/DDBJ whole genome shotgun (WGS) entry which is preliminary data.</text>
</comment>
<keyword evidence="2" id="KW-1185">Reference proteome</keyword>